<comment type="caution">
    <text evidence="1">The sequence shown here is derived from an EMBL/GenBank/DDBJ whole genome shotgun (WGS) entry which is preliminary data.</text>
</comment>
<evidence type="ECO:0000313" key="2">
    <source>
        <dbReference type="Proteomes" id="UP000789405"/>
    </source>
</evidence>
<dbReference type="AlphaFoldDB" id="A0A9N9JNJ7"/>
<feature type="non-terminal residue" evidence="1">
    <location>
        <position position="1"/>
    </location>
</feature>
<evidence type="ECO:0000313" key="1">
    <source>
        <dbReference type="EMBL" id="CAG8787447.1"/>
    </source>
</evidence>
<gene>
    <name evidence="1" type="ORF">DERYTH_LOCUS20705</name>
</gene>
<proteinExistence type="predicted"/>
<protein>
    <submittedName>
        <fullName evidence="1">19816_t:CDS:1</fullName>
    </submittedName>
</protein>
<organism evidence="1 2">
    <name type="scientific">Dentiscutata erythropus</name>
    <dbReference type="NCBI Taxonomy" id="1348616"/>
    <lineage>
        <taxon>Eukaryota</taxon>
        <taxon>Fungi</taxon>
        <taxon>Fungi incertae sedis</taxon>
        <taxon>Mucoromycota</taxon>
        <taxon>Glomeromycotina</taxon>
        <taxon>Glomeromycetes</taxon>
        <taxon>Diversisporales</taxon>
        <taxon>Gigasporaceae</taxon>
        <taxon>Dentiscutata</taxon>
    </lineage>
</organism>
<reference evidence="1" key="1">
    <citation type="submission" date="2021-06" db="EMBL/GenBank/DDBJ databases">
        <authorList>
            <person name="Kallberg Y."/>
            <person name="Tangrot J."/>
            <person name="Rosling A."/>
        </authorList>
    </citation>
    <scope>NUCLEOTIDE SEQUENCE</scope>
    <source>
        <strain evidence="1">MA453B</strain>
    </source>
</reference>
<keyword evidence="2" id="KW-1185">Reference proteome</keyword>
<name>A0A9N9JNJ7_9GLOM</name>
<accession>A0A9N9JNJ7</accession>
<dbReference type="Proteomes" id="UP000789405">
    <property type="component" value="Unassembled WGS sequence"/>
</dbReference>
<sequence length="49" mass="5158">GFLAGKSGFGNNRGRLLQATFPVSHRNRICGSQGGSNFVQYTVSGISGR</sequence>
<dbReference type="EMBL" id="CAJVPY010024886">
    <property type="protein sequence ID" value="CAG8787447.1"/>
    <property type="molecule type" value="Genomic_DNA"/>
</dbReference>